<name>A0A0G1DJ06_9BACT</name>
<evidence type="ECO:0000313" key="1">
    <source>
        <dbReference type="EMBL" id="KKS97830.1"/>
    </source>
</evidence>
<dbReference type="STRING" id="1618443.UV73_C0005G0107"/>
<dbReference type="AlphaFoldDB" id="A0A0G1DJ06"/>
<accession>A0A0G1DJ06</accession>
<gene>
    <name evidence="1" type="ORF">UV73_C0005G0107</name>
</gene>
<comment type="caution">
    <text evidence="1">The sequence shown here is derived from an EMBL/GenBank/DDBJ whole genome shotgun (WGS) entry which is preliminary data.</text>
</comment>
<evidence type="ECO:0000313" key="2">
    <source>
        <dbReference type="Proteomes" id="UP000034894"/>
    </source>
</evidence>
<dbReference type="Proteomes" id="UP000034894">
    <property type="component" value="Unassembled WGS sequence"/>
</dbReference>
<sequence>MSFKEKLQRTVRPDVETYKGLPIMSMRLLLQDIIEHPERPAVPINNKADIAADILFLTTGDQNDENSMGWRKRRTFQSIRKEVKAGEHNQNSAGSDSRRDELRGFLQTGDNLNWFIGFLSHADVISLAETARKITYGTGYPILIEGADHSPAEYYWTIFGVESKATNLFGSAVRSILARYEECYPIRYEHEQQAVSGTVNSRIDYNALRTNPRNVINGTNGKEPQKVSIHSQDAIIYEGLNEEDLDYVGLKERTVVLSLRILGILPFNGDDEIEHYIAEPNRFNIEDVIEPQLSS</sequence>
<proteinExistence type="predicted"/>
<organism evidence="1 2">
    <name type="scientific">Candidatus Gottesmanbacteria bacterium GW2011_GWA2_43_14</name>
    <dbReference type="NCBI Taxonomy" id="1618443"/>
    <lineage>
        <taxon>Bacteria</taxon>
        <taxon>Candidatus Gottesmaniibacteriota</taxon>
    </lineage>
</organism>
<dbReference type="EMBL" id="LCFP01000005">
    <property type="protein sequence ID" value="KKS97830.1"/>
    <property type="molecule type" value="Genomic_DNA"/>
</dbReference>
<protein>
    <submittedName>
        <fullName evidence="1">Uncharacterized protein</fullName>
    </submittedName>
</protein>
<reference evidence="1 2" key="1">
    <citation type="journal article" date="2015" name="Nature">
        <title>rRNA introns, odd ribosomes, and small enigmatic genomes across a large radiation of phyla.</title>
        <authorList>
            <person name="Brown C.T."/>
            <person name="Hug L.A."/>
            <person name="Thomas B.C."/>
            <person name="Sharon I."/>
            <person name="Castelle C.J."/>
            <person name="Singh A."/>
            <person name="Wilkins M.J."/>
            <person name="Williams K.H."/>
            <person name="Banfield J.F."/>
        </authorList>
    </citation>
    <scope>NUCLEOTIDE SEQUENCE [LARGE SCALE GENOMIC DNA]</scope>
</reference>